<feature type="region of interest" description="Disordered" evidence="1">
    <location>
        <begin position="1"/>
        <end position="24"/>
    </location>
</feature>
<gene>
    <name evidence="5" type="ORF">DXC51_16705</name>
</gene>
<name>A0A3E3I276_9FIRM</name>
<evidence type="ECO:0000259" key="4">
    <source>
        <dbReference type="Pfam" id="PF21922"/>
    </source>
</evidence>
<dbReference type="GO" id="GO:0071972">
    <property type="term" value="F:peptidoglycan L,D-transpeptidase activity"/>
    <property type="evidence" value="ECO:0007669"/>
    <property type="project" value="TreeGrafter"/>
</dbReference>
<dbReference type="GO" id="GO:0071555">
    <property type="term" value="P:cell wall organization"/>
    <property type="evidence" value="ECO:0007669"/>
    <property type="project" value="TreeGrafter"/>
</dbReference>
<dbReference type="InterPro" id="IPR050515">
    <property type="entry name" value="Beta-lactam/transpept"/>
</dbReference>
<sequence>MSTKKTTLKKTTATARKKKSTGTMKRKRLGTEEKIYNIRRANRNLIGTAAFFCCLFAGLIIYLCTYVTSNSEALFNNSYNSRQAVLATKNTRGTIYSADGEILAQTIRDESGKEVRNYPYDNMFAHIVGYSDKGKTGLESLANYYLINTSATVAQQAGNSASGKKNPGNNLYTTLDTGLQEVAYKAMGIYEGAIVVMEPDTGKILAMVSKPDFNPNEIAGIWDEVTADTENSSLLNRASQGVYPPGSTFKIVTSLEYIRENPNTWPNYTYQCNGSYTHGENTIRCFHGSKHGQVSFERSFAKSCNASFANIGMTLDKQSFVSTMQDLLFNQELPIDIPYSKSHIQLTADSGDEDLIQTVIGQGKTQITPLHLCMITSAIANDGLLMRPYEMERIESADGKIIKQFQAQQYRRLMTSEEAAALRGLMTDVVEEGTASRLSGLTYTAAGKTGSAEFNQNKADSHAWFTGFAPADHPEIAVTVIIEGIGSGSDYAVPIAKRIFDAYFNAGF</sequence>
<reference evidence="5 6" key="1">
    <citation type="submission" date="2018-08" db="EMBL/GenBank/DDBJ databases">
        <title>A genome reference for cultivated species of the human gut microbiota.</title>
        <authorList>
            <person name="Zou Y."/>
            <person name="Xue W."/>
            <person name="Luo G."/>
        </authorList>
    </citation>
    <scope>NUCLEOTIDE SEQUENCE [LARGE SCALE GENOMIC DNA]</scope>
    <source>
        <strain evidence="5 6">TF05-5AC</strain>
    </source>
</reference>
<dbReference type="SUPFAM" id="SSF56601">
    <property type="entry name" value="beta-lactamase/transpeptidase-like"/>
    <property type="match status" value="1"/>
</dbReference>
<proteinExistence type="predicted"/>
<dbReference type="InterPro" id="IPR054120">
    <property type="entry name" value="PBPA_dimer"/>
</dbReference>
<dbReference type="Proteomes" id="UP000260812">
    <property type="component" value="Unassembled WGS sequence"/>
</dbReference>
<dbReference type="Pfam" id="PF00905">
    <property type="entry name" value="Transpeptidase"/>
    <property type="match status" value="1"/>
</dbReference>
<dbReference type="InterPro" id="IPR012338">
    <property type="entry name" value="Beta-lactam/transpept-like"/>
</dbReference>
<keyword evidence="2" id="KW-1133">Transmembrane helix</keyword>
<feature type="compositionally biased region" description="Basic residues" evidence="1">
    <location>
        <begin position="15"/>
        <end position="24"/>
    </location>
</feature>
<evidence type="ECO:0000313" key="5">
    <source>
        <dbReference type="EMBL" id="RGE58587.1"/>
    </source>
</evidence>
<organism evidence="5 6">
    <name type="scientific">Eisenbergiella massiliensis</name>
    <dbReference type="NCBI Taxonomy" id="1720294"/>
    <lineage>
        <taxon>Bacteria</taxon>
        <taxon>Bacillati</taxon>
        <taxon>Bacillota</taxon>
        <taxon>Clostridia</taxon>
        <taxon>Lachnospirales</taxon>
        <taxon>Lachnospiraceae</taxon>
        <taxon>Eisenbergiella</taxon>
    </lineage>
</organism>
<feature type="transmembrane region" description="Helical" evidence="2">
    <location>
        <begin position="44"/>
        <end position="63"/>
    </location>
</feature>
<dbReference type="InterPro" id="IPR001460">
    <property type="entry name" value="PCN-bd_Tpept"/>
</dbReference>
<keyword evidence="2" id="KW-0812">Transmembrane</keyword>
<comment type="caution">
    <text evidence="5">The sequence shown here is derived from an EMBL/GenBank/DDBJ whole genome shotgun (WGS) entry which is preliminary data.</text>
</comment>
<dbReference type="Gene3D" id="3.40.710.10">
    <property type="entry name" value="DD-peptidase/beta-lactamase superfamily"/>
    <property type="match status" value="1"/>
</dbReference>
<dbReference type="GO" id="GO:0008658">
    <property type="term" value="F:penicillin binding"/>
    <property type="evidence" value="ECO:0007669"/>
    <property type="project" value="InterPro"/>
</dbReference>
<evidence type="ECO:0000313" key="6">
    <source>
        <dbReference type="Proteomes" id="UP000260812"/>
    </source>
</evidence>
<dbReference type="Pfam" id="PF21922">
    <property type="entry name" value="PBP_dimer_2"/>
    <property type="match status" value="1"/>
</dbReference>
<dbReference type="GO" id="GO:0005886">
    <property type="term" value="C:plasma membrane"/>
    <property type="evidence" value="ECO:0007669"/>
    <property type="project" value="TreeGrafter"/>
</dbReference>
<evidence type="ECO:0000259" key="3">
    <source>
        <dbReference type="Pfam" id="PF00905"/>
    </source>
</evidence>
<accession>A0A3E3I276</accession>
<feature type="compositionally biased region" description="Low complexity" evidence="1">
    <location>
        <begin position="1"/>
        <end position="14"/>
    </location>
</feature>
<dbReference type="AlphaFoldDB" id="A0A3E3I276"/>
<keyword evidence="2" id="KW-0472">Membrane</keyword>
<feature type="domain" description="Penicillin binding protein A dimerisation" evidence="4">
    <location>
        <begin position="92"/>
        <end position="170"/>
    </location>
</feature>
<dbReference type="EMBL" id="QVLV01000011">
    <property type="protein sequence ID" value="RGE58587.1"/>
    <property type="molecule type" value="Genomic_DNA"/>
</dbReference>
<dbReference type="Gene3D" id="3.90.1310.10">
    <property type="entry name" value="Penicillin-binding protein 2a (Domain 2)"/>
    <property type="match status" value="1"/>
</dbReference>
<dbReference type="PANTHER" id="PTHR30627:SF24">
    <property type="entry name" value="PENICILLIN-BINDING PROTEIN 4B"/>
    <property type="match status" value="1"/>
</dbReference>
<dbReference type="PANTHER" id="PTHR30627">
    <property type="entry name" value="PEPTIDOGLYCAN D,D-TRANSPEPTIDASE"/>
    <property type="match status" value="1"/>
</dbReference>
<evidence type="ECO:0000256" key="2">
    <source>
        <dbReference type="SAM" id="Phobius"/>
    </source>
</evidence>
<protein>
    <submittedName>
        <fullName evidence="5">Penicillin-binding protein 2</fullName>
    </submittedName>
</protein>
<evidence type="ECO:0000256" key="1">
    <source>
        <dbReference type="SAM" id="MobiDB-lite"/>
    </source>
</evidence>
<feature type="domain" description="Penicillin-binding protein transpeptidase" evidence="3">
    <location>
        <begin position="192"/>
        <end position="500"/>
    </location>
</feature>
<keyword evidence="6" id="KW-1185">Reference proteome</keyword>